<dbReference type="SUPFAM" id="SSF49344">
    <property type="entry name" value="CBD9-like"/>
    <property type="match status" value="1"/>
</dbReference>
<feature type="signal peptide" evidence="1">
    <location>
        <begin position="1"/>
        <end position="21"/>
    </location>
</feature>
<comment type="caution">
    <text evidence="3">The sequence shown here is derived from an EMBL/GenBank/DDBJ whole genome shotgun (WGS) entry which is preliminary data.</text>
</comment>
<evidence type="ECO:0000313" key="3">
    <source>
        <dbReference type="EMBL" id="OGF12073.1"/>
    </source>
</evidence>
<feature type="domain" description="DUF5916" evidence="2">
    <location>
        <begin position="240"/>
        <end position="337"/>
    </location>
</feature>
<accession>A0A1F5RDE4</accession>
<reference evidence="3 4" key="1">
    <citation type="journal article" date="2016" name="Nat. Commun.">
        <title>Thousands of microbial genomes shed light on interconnected biogeochemical processes in an aquifer system.</title>
        <authorList>
            <person name="Anantharaman K."/>
            <person name="Brown C.T."/>
            <person name="Hug L.A."/>
            <person name="Sharon I."/>
            <person name="Castelle C.J."/>
            <person name="Probst A.J."/>
            <person name="Thomas B.C."/>
            <person name="Singh A."/>
            <person name="Wilkins M.J."/>
            <person name="Karaoz U."/>
            <person name="Brodie E.L."/>
            <person name="Williams K.H."/>
            <person name="Hubbard S.S."/>
            <person name="Banfield J.F."/>
        </authorList>
    </citation>
    <scope>NUCLEOTIDE SEQUENCE [LARGE SCALE GENOMIC DNA]</scope>
</reference>
<protein>
    <recommendedName>
        <fullName evidence="2">DUF5916 domain-containing protein</fullName>
    </recommendedName>
</protein>
<keyword evidence="1" id="KW-0732">Signal</keyword>
<name>A0A1F5RDE4_9BACT</name>
<dbReference type="Pfam" id="PF19313">
    <property type="entry name" value="DUF5916"/>
    <property type="match status" value="1"/>
</dbReference>
<gene>
    <name evidence="3" type="ORF">A2024_03545</name>
</gene>
<dbReference type="CDD" id="cd09618">
    <property type="entry name" value="CBM9_like_2"/>
    <property type="match status" value="1"/>
</dbReference>
<evidence type="ECO:0000256" key="1">
    <source>
        <dbReference type="SAM" id="SignalP"/>
    </source>
</evidence>
<evidence type="ECO:0000313" key="4">
    <source>
        <dbReference type="Proteomes" id="UP000177230"/>
    </source>
</evidence>
<organism evidence="3 4">
    <name type="scientific">Candidatus Edwardsbacteria bacterium GWF2_54_11</name>
    <dbReference type="NCBI Taxonomy" id="1817851"/>
    <lineage>
        <taxon>Bacteria</taxon>
        <taxon>Candidatus Edwardsiibacteriota</taxon>
    </lineage>
</organism>
<evidence type="ECO:0000259" key="2">
    <source>
        <dbReference type="Pfam" id="PF19313"/>
    </source>
</evidence>
<dbReference type="EMBL" id="MFFM01000034">
    <property type="protein sequence ID" value="OGF12073.1"/>
    <property type="molecule type" value="Genomic_DNA"/>
</dbReference>
<sequence>MKKHVFLLFFFLVISSMAARAQEEENRPQKSVNITQTDIEPKIDGIIEDLWLSGDSAINFIQHTPYEKTAPTERTVVYLLQDAENLYVAFRCHADKNPPVACFTKDEDYVTIKIDPFGSRTGGYFFLVFGSGLFWDGLIMDDGRSQDLSWEGVWYNSVKMYPDRMEVEMKIPFKTLRYKKGLMNWGVQFARHIATNREDDYWTEVTQKDDDLVSRWGVAQNINPRSSGYYFELYPEGFLRYEDFKGRTTARKVNGSLTAKWDLTPQTSINATAYPDFAQIESDPSSVNLSRYPTYLQEQRPFFVEGREIFRFSEFQGSGFFQPLNIFYSRRVGKSIDGGAVPIIGGLKVTHKTEGWNIGALAAYTEKYDYSYRGLPLTEPERKFGVLRATRRVLNNSDIGLLFSGMSANADEYNYAAGLDASLRKGPNQLILQGAYSDESGKKGMAVSTGFRGFIDKFLIMSAYEAVDDSFSVEGIGYVPWTGRQRALFIGGPFWTFRQASLRNLYIAPGIARVREPGCPEWSTAGYFSINPNWRNNWGANLELNYGRNYELIYNPFVGREECINYISRDMSFNFWGFLMGNNINGGCDYNYSYNYARNYLAYQGSNWLTFSYSIISPLSTTLTSMLWVEWDPGKEIVAMTPIFRPRMDYRITAKMTLSVFNEMVGTTPESNFEKTRLYSDRFGLLYSWNFSPKSWLYVALNDYNSLDYGSNPDGEMTQRYIIGAIKARYLLYF</sequence>
<dbReference type="AlphaFoldDB" id="A0A1F5RDE4"/>
<feature type="chain" id="PRO_5009520732" description="DUF5916 domain-containing protein" evidence="1">
    <location>
        <begin position="22"/>
        <end position="734"/>
    </location>
</feature>
<dbReference type="InterPro" id="IPR045670">
    <property type="entry name" value="DUF5916"/>
</dbReference>
<proteinExistence type="predicted"/>
<dbReference type="Gene3D" id="2.60.40.1190">
    <property type="match status" value="1"/>
</dbReference>
<dbReference type="Proteomes" id="UP000177230">
    <property type="component" value="Unassembled WGS sequence"/>
</dbReference>